<keyword evidence="8" id="KW-0624">Polysaccharide degradation</keyword>
<keyword evidence="14" id="KW-1185">Reference proteome</keyword>
<dbReference type="PROSITE" id="PS51677">
    <property type="entry name" value="NODB"/>
    <property type="match status" value="1"/>
</dbReference>
<dbReference type="AlphaFoldDB" id="A0A177TIB7"/>
<keyword evidence="3" id="KW-0325">Glycoprotein</keyword>
<evidence type="ECO:0000256" key="10">
    <source>
        <dbReference type="ARBA" id="ARBA00048494"/>
    </source>
</evidence>
<evidence type="ECO:0000256" key="7">
    <source>
        <dbReference type="ARBA" id="ARBA00023288"/>
    </source>
</evidence>
<dbReference type="GO" id="GO:0098552">
    <property type="term" value="C:side of membrane"/>
    <property type="evidence" value="ECO:0007669"/>
    <property type="project" value="UniProtKB-KW"/>
</dbReference>
<evidence type="ECO:0000256" key="2">
    <source>
        <dbReference type="ARBA" id="ARBA00004609"/>
    </source>
</evidence>
<evidence type="ECO:0000256" key="3">
    <source>
        <dbReference type="ARBA" id="ARBA00022622"/>
    </source>
</evidence>
<accession>A0A177TIB7</accession>
<dbReference type="InterPro" id="IPR002509">
    <property type="entry name" value="NODB_dom"/>
</dbReference>
<evidence type="ECO:0000256" key="4">
    <source>
        <dbReference type="ARBA" id="ARBA00023024"/>
    </source>
</evidence>
<evidence type="ECO:0000256" key="5">
    <source>
        <dbReference type="ARBA" id="ARBA00023277"/>
    </source>
</evidence>
<dbReference type="GO" id="GO:0000272">
    <property type="term" value="P:polysaccharide catabolic process"/>
    <property type="evidence" value="ECO:0007669"/>
    <property type="project" value="UniProtKB-KW"/>
</dbReference>
<reference evidence="13" key="2">
    <citation type="journal article" date="2019" name="IMA Fungus">
        <title>Genome sequencing and comparison of five Tilletia species to identify candidate genes for the detection of regulated species infecting wheat.</title>
        <authorList>
            <person name="Nguyen H.D.T."/>
            <person name="Sultana T."/>
            <person name="Kesanakurti P."/>
            <person name="Hambleton S."/>
        </authorList>
    </citation>
    <scope>NUCLEOTIDE SEQUENCE</scope>
    <source>
        <strain evidence="13">DAOMC 236416</strain>
    </source>
</reference>
<dbReference type="Gene3D" id="3.20.20.370">
    <property type="entry name" value="Glycoside hydrolase/deacetylase"/>
    <property type="match status" value="1"/>
</dbReference>
<feature type="region of interest" description="Disordered" evidence="11">
    <location>
        <begin position="1"/>
        <end position="61"/>
    </location>
</feature>
<keyword evidence="6" id="KW-0170">Cobalt</keyword>
<organism evidence="13 14">
    <name type="scientific">Tilletia indica</name>
    <dbReference type="NCBI Taxonomy" id="43049"/>
    <lineage>
        <taxon>Eukaryota</taxon>
        <taxon>Fungi</taxon>
        <taxon>Dikarya</taxon>
        <taxon>Basidiomycota</taxon>
        <taxon>Ustilaginomycotina</taxon>
        <taxon>Exobasidiomycetes</taxon>
        <taxon>Tilletiales</taxon>
        <taxon>Tilletiaceae</taxon>
        <taxon>Tilletia</taxon>
    </lineage>
</organism>
<dbReference type="GO" id="GO:0009272">
    <property type="term" value="P:fungal-type cell wall biogenesis"/>
    <property type="evidence" value="ECO:0007669"/>
    <property type="project" value="UniProtKB-ARBA"/>
</dbReference>
<keyword evidence="12" id="KW-0472">Membrane</keyword>
<dbReference type="SUPFAM" id="SSF88713">
    <property type="entry name" value="Glycoside hydrolase/deacetylase"/>
    <property type="match status" value="1"/>
</dbReference>
<comment type="catalytic activity">
    <reaction evidence="10">
        <text>[(1-&gt;4)-N-acetyl-beta-D-glucosaminyl](n) + n H2O = chitosan + n acetate</text>
        <dbReference type="Rhea" id="RHEA:10464"/>
        <dbReference type="Rhea" id="RHEA-COMP:9593"/>
        <dbReference type="Rhea" id="RHEA-COMP:9597"/>
        <dbReference type="ChEBI" id="CHEBI:15377"/>
        <dbReference type="ChEBI" id="CHEBI:17029"/>
        <dbReference type="ChEBI" id="CHEBI:30089"/>
        <dbReference type="ChEBI" id="CHEBI:57704"/>
        <dbReference type="EC" id="3.5.1.41"/>
    </reaction>
    <physiologicalReaction direction="left-to-right" evidence="10">
        <dbReference type="Rhea" id="RHEA:10465"/>
    </physiologicalReaction>
</comment>
<keyword evidence="4" id="KW-0146">Chitin degradation</keyword>
<sequence length="441" mass="45601">MLTSASTVRRRNDAPILSSTVTTPGGLPQMQPHHASAESFRVQLKRQSSDAYPPLDGKPLSAQQLKPEWKAALDAAVKAGKIPDIPVSTSPDGGTPTYPANTDMSKVCSWSTNQCQGPNDIHQAPDGVAGINFDDGPTQSTPRLNKFLAANNISATRFLIGGQVAGMTDAFKDIVNTPNQQLAVHTYTHHQMTTLSNEVVAAELGWTMQVIYDLSGFVPSMWRGPTGDVDNRVRAIAEELFGLVHVSWNADTNDWCFGQSATQSACTGETPGGTVESVTSYIDKTFAGPKSPGVLMLEHELSDTTVGFFEQHTWVGITKNAWKHANVAEMLGVAWYANAANSKADAKKVTSMLKSAGGSGSAGTGASTGGTTSGGSAGSGSSSAGGKTGSGTSSSSTTTNPSTTTATGAKKSSASALAAFPGATTFVVAALGAAVYCAMLN</sequence>
<keyword evidence="3" id="KW-0336">GPI-anchor</keyword>
<evidence type="ECO:0000313" key="13">
    <source>
        <dbReference type="EMBL" id="KAE8257399.1"/>
    </source>
</evidence>
<dbReference type="InterPro" id="IPR050248">
    <property type="entry name" value="Polysacc_deacetylase_ArnD"/>
</dbReference>
<keyword evidence="12" id="KW-0812">Transmembrane</keyword>
<evidence type="ECO:0000313" key="14">
    <source>
        <dbReference type="Proteomes" id="UP000077521"/>
    </source>
</evidence>
<dbReference type="EC" id="3.5.1.41" evidence="9"/>
<dbReference type="PANTHER" id="PTHR10587:SF135">
    <property type="entry name" value="CHITIN DEACETYLASE 3"/>
    <property type="match status" value="1"/>
</dbReference>
<evidence type="ECO:0000256" key="11">
    <source>
        <dbReference type="SAM" id="MobiDB-lite"/>
    </source>
</evidence>
<keyword evidence="7" id="KW-0449">Lipoprotein</keyword>
<dbReference type="PANTHER" id="PTHR10587">
    <property type="entry name" value="GLYCOSYL TRANSFERASE-RELATED"/>
    <property type="match status" value="1"/>
</dbReference>
<keyword evidence="5" id="KW-0119">Carbohydrate metabolism</keyword>
<comment type="caution">
    <text evidence="13">The sequence shown here is derived from an EMBL/GenBank/DDBJ whole genome shotgun (WGS) entry which is preliminary data.</text>
</comment>
<reference evidence="13" key="1">
    <citation type="submission" date="2016-04" db="EMBL/GenBank/DDBJ databases">
        <authorList>
            <person name="Nguyen H.D."/>
            <person name="Samba Siva P."/>
            <person name="Cullis J."/>
            <person name="Levesque C.A."/>
            <person name="Hambleton S."/>
        </authorList>
    </citation>
    <scope>NUCLEOTIDE SEQUENCE</scope>
    <source>
        <strain evidence="13">DAOMC 236416</strain>
    </source>
</reference>
<evidence type="ECO:0000256" key="9">
    <source>
        <dbReference type="ARBA" id="ARBA00024056"/>
    </source>
</evidence>
<dbReference type="Proteomes" id="UP000077521">
    <property type="component" value="Unassembled WGS sequence"/>
</dbReference>
<feature type="region of interest" description="Disordered" evidence="11">
    <location>
        <begin position="357"/>
        <end position="408"/>
    </location>
</feature>
<evidence type="ECO:0000256" key="6">
    <source>
        <dbReference type="ARBA" id="ARBA00023285"/>
    </source>
</evidence>
<dbReference type="GO" id="GO:0006032">
    <property type="term" value="P:chitin catabolic process"/>
    <property type="evidence" value="ECO:0007669"/>
    <property type="project" value="UniProtKB-KW"/>
</dbReference>
<keyword evidence="12" id="KW-1133">Transmembrane helix</keyword>
<dbReference type="EMBL" id="LWDF02000112">
    <property type="protein sequence ID" value="KAE8257399.1"/>
    <property type="molecule type" value="Genomic_DNA"/>
</dbReference>
<gene>
    <name evidence="13" type="ORF">A4X13_0g2386</name>
</gene>
<comment type="cofactor">
    <cofactor evidence="1">
        <name>Co(2+)</name>
        <dbReference type="ChEBI" id="CHEBI:48828"/>
    </cofactor>
</comment>
<comment type="subcellular location">
    <subcellularLocation>
        <location evidence="2">Cell membrane</location>
        <topology evidence="2">Lipid-anchor</topology>
        <topology evidence="2">GPI-anchor</topology>
    </subcellularLocation>
</comment>
<name>A0A177TIB7_9BASI</name>
<feature type="compositionally biased region" description="Low complexity" evidence="11">
    <location>
        <begin position="379"/>
        <end position="408"/>
    </location>
</feature>
<evidence type="ECO:0000256" key="12">
    <source>
        <dbReference type="SAM" id="Phobius"/>
    </source>
</evidence>
<evidence type="ECO:0000256" key="8">
    <source>
        <dbReference type="ARBA" id="ARBA00023326"/>
    </source>
</evidence>
<feature type="transmembrane region" description="Helical" evidence="12">
    <location>
        <begin position="417"/>
        <end position="439"/>
    </location>
</feature>
<dbReference type="InterPro" id="IPR011330">
    <property type="entry name" value="Glyco_hydro/deAcase_b/a-brl"/>
</dbReference>
<feature type="compositionally biased region" description="Gly residues" evidence="11">
    <location>
        <begin position="357"/>
        <end position="378"/>
    </location>
</feature>
<dbReference type="Pfam" id="PF01522">
    <property type="entry name" value="Polysacc_deac_1"/>
    <property type="match status" value="1"/>
</dbReference>
<dbReference type="GO" id="GO:0004099">
    <property type="term" value="F:chitin deacetylase activity"/>
    <property type="evidence" value="ECO:0007669"/>
    <property type="project" value="UniProtKB-EC"/>
</dbReference>
<proteinExistence type="predicted"/>
<protein>
    <recommendedName>
        <fullName evidence="9">chitin deacetylase</fullName>
        <ecNumber evidence="9">3.5.1.41</ecNumber>
    </recommendedName>
</protein>
<evidence type="ECO:0000256" key="1">
    <source>
        <dbReference type="ARBA" id="ARBA00001941"/>
    </source>
</evidence>
<dbReference type="GO" id="GO:0005886">
    <property type="term" value="C:plasma membrane"/>
    <property type="evidence" value="ECO:0007669"/>
    <property type="project" value="UniProtKB-SubCell"/>
</dbReference>